<gene>
    <name evidence="8" type="ORF">EV356DRAFT_536477</name>
</gene>
<evidence type="ECO:0000313" key="8">
    <source>
        <dbReference type="EMBL" id="KAF2230323.1"/>
    </source>
</evidence>
<evidence type="ECO:0000256" key="2">
    <source>
        <dbReference type="ARBA" id="ARBA00022692"/>
    </source>
</evidence>
<dbReference type="InterPro" id="IPR052337">
    <property type="entry name" value="SAT4-like"/>
</dbReference>
<feature type="domain" description="Rhodopsin" evidence="7">
    <location>
        <begin position="58"/>
        <end position="296"/>
    </location>
</feature>
<reference evidence="8" key="1">
    <citation type="journal article" date="2020" name="Stud. Mycol.">
        <title>101 Dothideomycetes genomes: a test case for predicting lifestyles and emergence of pathogens.</title>
        <authorList>
            <person name="Haridas S."/>
            <person name="Albert R."/>
            <person name="Binder M."/>
            <person name="Bloem J."/>
            <person name="Labutti K."/>
            <person name="Salamov A."/>
            <person name="Andreopoulos B."/>
            <person name="Baker S."/>
            <person name="Barry K."/>
            <person name="Bills G."/>
            <person name="Bluhm B."/>
            <person name="Cannon C."/>
            <person name="Castanera R."/>
            <person name="Culley D."/>
            <person name="Daum C."/>
            <person name="Ezra D."/>
            <person name="Gonzalez J."/>
            <person name="Henrissat B."/>
            <person name="Kuo A."/>
            <person name="Liang C."/>
            <person name="Lipzen A."/>
            <person name="Lutzoni F."/>
            <person name="Magnuson J."/>
            <person name="Mondo S."/>
            <person name="Nolan M."/>
            <person name="Ohm R."/>
            <person name="Pangilinan J."/>
            <person name="Park H.-J."/>
            <person name="Ramirez L."/>
            <person name="Alfaro M."/>
            <person name="Sun H."/>
            <person name="Tritt A."/>
            <person name="Yoshinaga Y."/>
            <person name="Zwiers L.-H."/>
            <person name="Turgeon B."/>
            <person name="Goodwin S."/>
            <person name="Spatafora J."/>
            <person name="Crous P."/>
            <person name="Grigoriev I."/>
        </authorList>
    </citation>
    <scope>NUCLEOTIDE SEQUENCE</scope>
    <source>
        <strain evidence="8">Tuck. ex Michener</strain>
    </source>
</reference>
<feature type="transmembrane region" description="Helical" evidence="6">
    <location>
        <begin position="75"/>
        <end position="94"/>
    </location>
</feature>
<dbReference type="EMBL" id="ML991843">
    <property type="protein sequence ID" value="KAF2230323.1"/>
    <property type="molecule type" value="Genomic_DNA"/>
</dbReference>
<feature type="transmembrane region" description="Helical" evidence="6">
    <location>
        <begin position="239"/>
        <end position="257"/>
    </location>
</feature>
<keyword evidence="4 6" id="KW-0472">Membrane</keyword>
<feature type="transmembrane region" description="Helical" evidence="6">
    <location>
        <begin position="208"/>
        <end position="227"/>
    </location>
</feature>
<comment type="similarity">
    <text evidence="5">Belongs to the SAT4 family.</text>
</comment>
<organism evidence="8 9">
    <name type="scientific">Viridothelium virens</name>
    <name type="common">Speckled blister lichen</name>
    <name type="synonym">Trypethelium virens</name>
    <dbReference type="NCBI Taxonomy" id="1048519"/>
    <lineage>
        <taxon>Eukaryota</taxon>
        <taxon>Fungi</taxon>
        <taxon>Dikarya</taxon>
        <taxon>Ascomycota</taxon>
        <taxon>Pezizomycotina</taxon>
        <taxon>Dothideomycetes</taxon>
        <taxon>Dothideomycetes incertae sedis</taxon>
        <taxon>Trypetheliales</taxon>
        <taxon>Trypetheliaceae</taxon>
        <taxon>Viridothelium</taxon>
    </lineage>
</organism>
<evidence type="ECO:0000256" key="4">
    <source>
        <dbReference type="ARBA" id="ARBA00023136"/>
    </source>
</evidence>
<protein>
    <recommendedName>
        <fullName evidence="7">Rhodopsin domain-containing protein</fullName>
    </recommendedName>
</protein>
<dbReference type="OrthoDB" id="4682787at2759"/>
<feature type="transmembrane region" description="Helical" evidence="6">
    <location>
        <begin position="277"/>
        <end position="298"/>
    </location>
</feature>
<feature type="transmembrane region" description="Helical" evidence="6">
    <location>
        <begin position="114"/>
        <end position="132"/>
    </location>
</feature>
<feature type="transmembrane region" description="Helical" evidence="6">
    <location>
        <begin position="153"/>
        <end position="173"/>
    </location>
</feature>
<comment type="subcellular location">
    <subcellularLocation>
        <location evidence="1">Membrane</location>
        <topology evidence="1">Multi-pass membrane protein</topology>
    </subcellularLocation>
</comment>
<accession>A0A6A6GY97</accession>
<name>A0A6A6GY97_VIRVR</name>
<evidence type="ECO:0000256" key="3">
    <source>
        <dbReference type="ARBA" id="ARBA00022989"/>
    </source>
</evidence>
<dbReference type="PANTHER" id="PTHR33048">
    <property type="entry name" value="PTH11-LIKE INTEGRAL MEMBRANE PROTEIN (AFU_ORTHOLOGUE AFUA_5G11245)"/>
    <property type="match status" value="1"/>
</dbReference>
<evidence type="ECO:0000256" key="6">
    <source>
        <dbReference type="SAM" id="Phobius"/>
    </source>
</evidence>
<keyword evidence="2 6" id="KW-0812">Transmembrane</keyword>
<dbReference type="GO" id="GO:0016020">
    <property type="term" value="C:membrane"/>
    <property type="evidence" value="ECO:0007669"/>
    <property type="project" value="UniProtKB-SubCell"/>
</dbReference>
<keyword evidence="9" id="KW-1185">Reference proteome</keyword>
<dbReference type="PANTHER" id="PTHR33048:SF47">
    <property type="entry name" value="INTEGRAL MEMBRANE PROTEIN-RELATED"/>
    <property type="match status" value="1"/>
</dbReference>
<evidence type="ECO:0000256" key="5">
    <source>
        <dbReference type="ARBA" id="ARBA00038359"/>
    </source>
</evidence>
<keyword evidence="3 6" id="KW-1133">Transmembrane helix</keyword>
<feature type="transmembrane region" description="Helical" evidence="6">
    <location>
        <begin position="37"/>
        <end position="54"/>
    </location>
</feature>
<dbReference type="InterPro" id="IPR049326">
    <property type="entry name" value="Rhodopsin_dom_fungi"/>
</dbReference>
<dbReference type="Proteomes" id="UP000800092">
    <property type="component" value="Unassembled WGS sequence"/>
</dbReference>
<sequence>MASGSPYMPEQQRALLNGPAATPPPGVQPNFEHPKNLWTTGTVVEILMLSLATIHIMMRLYTRRFIVGQIALEDYAIFCGWGIFCGYFAVGWRATQIAPGIHQWDLQLKYLGDFLYQIHVGAVIYGICILCIKTSILLQYLHIFVPTKKPDTMYWTCHGLIWLNTIFYIIASFTEIFACSPMAKAWDPLISGGHCITVFDLNVVESSINALTNIVILVLPQISIWNLQMSKKRKLQVSLIFLVGILACVSSIVHLFYTCKLLTATDVTYNSWLTGLWTYPELGSGIMIASLPVSGKFYQNLKEKTRSLLGKKSQLDHFRGQGSLHPSSGTRSRTWLAANYATLSDENHVISNATAVRSDRAGGDRRYNKHQDMQNNPRGIFVMRDIEITEEV</sequence>
<dbReference type="Pfam" id="PF20684">
    <property type="entry name" value="Fung_rhodopsin"/>
    <property type="match status" value="1"/>
</dbReference>
<evidence type="ECO:0000313" key="9">
    <source>
        <dbReference type="Proteomes" id="UP000800092"/>
    </source>
</evidence>
<proteinExistence type="inferred from homology"/>
<evidence type="ECO:0000256" key="1">
    <source>
        <dbReference type="ARBA" id="ARBA00004141"/>
    </source>
</evidence>
<evidence type="ECO:0000259" key="7">
    <source>
        <dbReference type="Pfam" id="PF20684"/>
    </source>
</evidence>
<dbReference type="AlphaFoldDB" id="A0A6A6GY97"/>